<evidence type="ECO:0000256" key="1">
    <source>
        <dbReference type="SAM" id="Phobius"/>
    </source>
</evidence>
<dbReference type="PANTHER" id="PTHR34351:SF1">
    <property type="entry name" value="SLR1927 PROTEIN"/>
    <property type="match status" value="1"/>
</dbReference>
<dbReference type="EMBL" id="JBFRYB010000001">
    <property type="protein sequence ID" value="MEX1665724.1"/>
    <property type="molecule type" value="Genomic_DNA"/>
</dbReference>
<evidence type="ECO:0000313" key="2">
    <source>
        <dbReference type="EMBL" id="MEX1665724.1"/>
    </source>
</evidence>
<keyword evidence="1" id="KW-0472">Membrane</keyword>
<accession>A0ABV3TYA8</accession>
<keyword evidence="3" id="KW-1185">Reference proteome</keyword>
<gene>
    <name evidence="2" type="ORF">AB4875_09480</name>
</gene>
<name>A0ABV3TYA8_9GAMM</name>
<sequence length="318" mass="35221">MVGKIKAFIRGRFDAWLEKRSPPCSHLVLNQRRIFIIPSRAGAGYLLMLLGLLLLAINYQNNLIFALTFWLFSLLLVAILHTYANLSGISLRAGAAEAVFAGQPAAFHLHLEAGARDRHRLYLGFTDQAPVSCSLSRQIGGADVILKYPTLKRGPLRPGRMTITTRYPLGILRCWGAPKLDWHCLVYPQAKLLRPLVNSAAEGEGSIPDIARDSDEFSGFQRYQPGQPPRRIFWKAYAKGQALQSKQFEQSQADELMLDWNELDGLGTEDRLSTLCAWALDCNARGLSFGLQMPGVNIAAASGGDQLPRVLRALAQYS</sequence>
<protein>
    <submittedName>
        <fullName evidence="2">DUF58 domain-containing protein</fullName>
    </submittedName>
</protein>
<keyword evidence="1" id="KW-0812">Transmembrane</keyword>
<keyword evidence="1" id="KW-1133">Transmembrane helix</keyword>
<feature type="transmembrane region" description="Helical" evidence="1">
    <location>
        <begin position="35"/>
        <end position="57"/>
    </location>
</feature>
<proteinExistence type="predicted"/>
<reference evidence="2 3" key="1">
    <citation type="journal article" date="2011" name="Int. J. Syst. Evol. Microbiol.">
        <title>Zhongshania antarctica gen. nov., sp. nov. and Zhongshania guokunii sp. nov., gammaproteobacteria respectively isolated from coastal attached (fast) ice and surface seawater of the Antarctic.</title>
        <authorList>
            <person name="Li H.J."/>
            <person name="Zhang X.Y."/>
            <person name="Chen C.X."/>
            <person name="Zhang Y.J."/>
            <person name="Gao Z.M."/>
            <person name="Yu Y."/>
            <person name="Chen X.L."/>
            <person name="Chen B."/>
            <person name="Zhang Y.Z."/>
        </authorList>
    </citation>
    <scope>NUCLEOTIDE SEQUENCE [LARGE SCALE GENOMIC DNA]</scope>
    <source>
        <strain evidence="2 3">R06B22</strain>
    </source>
</reference>
<dbReference type="PANTHER" id="PTHR34351">
    <property type="entry name" value="SLR1927 PROTEIN-RELATED"/>
    <property type="match status" value="1"/>
</dbReference>
<organism evidence="2 3">
    <name type="scientific">Zhongshania arctica</name>
    <dbReference type="NCBI Taxonomy" id="3238302"/>
    <lineage>
        <taxon>Bacteria</taxon>
        <taxon>Pseudomonadati</taxon>
        <taxon>Pseudomonadota</taxon>
        <taxon>Gammaproteobacteria</taxon>
        <taxon>Cellvibrionales</taxon>
        <taxon>Spongiibacteraceae</taxon>
        <taxon>Zhongshania</taxon>
    </lineage>
</organism>
<comment type="caution">
    <text evidence="2">The sequence shown here is derived from an EMBL/GenBank/DDBJ whole genome shotgun (WGS) entry which is preliminary data.</text>
</comment>
<feature type="transmembrane region" description="Helical" evidence="1">
    <location>
        <begin position="63"/>
        <end position="84"/>
    </location>
</feature>
<dbReference type="RefSeq" id="WP_368375822.1">
    <property type="nucleotide sequence ID" value="NZ_JBFRYB010000001.1"/>
</dbReference>
<evidence type="ECO:0000313" key="3">
    <source>
        <dbReference type="Proteomes" id="UP001557484"/>
    </source>
</evidence>
<dbReference type="Proteomes" id="UP001557484">
    <property type="component" value="Unassembled WGS sequence"/>
</dbReference>